<feature type="repeat" description="ANK" evidence="3">
    <location>
        <begin position="104"/>
        <end position="136"/>
    </location>
</feature>
<dbReference type="InterPro" id="IPR036770">
    <property type="entry name" value="Ankyrin_rpt-contain_sf"/>
</dbReference>
<feature type="compositionally biased region" description="Acidic residues" evidence="4">
    <location>
        <begin position="361"/>
        <end position="385"/>
    </location>
</feature>
<dbReference type="Proteomes" id="UP001629113">
    <property type="component" value="Unassembled WGS sequence"/>
</dbReference>
<gene>
    <name evidence="5" type="ORF">PVAG01_06860</name>
</gene>
<dbReference type="PANTHER" id="PTHR24123">
    <property type="entry name" value="ANKYRIN REPEAT-CONTAINING"/>
    <property type="match status" value="1"/>
</dbReference>
<comment type="caution">
    <text evidence="5">The sequence shown here is derived from an EMBL/GenBank/DDBJ whole genome shotgun (WGS) entry which is preliminary data.</text>
</comment>
<feature type="compositionally biased region" description="Basic residues" evidence="4">
    <location>
        <begin position="300"/>
        <end position="311"/>
    </location>
</feature>
<keyword evidence="2 3" id="KW-0040">ANK repeat</keyword>
<evidence type="ECO:0000256" key="4">
    <source>
        <dbReference type="SAM" id="MobiDB-lite"/>
    </source>
</evidence>
<evidence type="ECO:0000313" key="6">
    <source>
        <dbReference type="Proteomes" id="UP001629113"/>
    </source>
</evidence>
<evidence type="ECO:0000256" key="2">
    <source>
        <dbReference type="ARBA" id="ARBA00023043"/>
    </source>
</evidence>
<dbReference type="Pfam" id="PF12796">
    <property type="entry name" value="Ank_2"/>
    <property type="match status" value="1"/>
</dbReference>
<proteinExistence type="predicted"/>
<feature type="compositionally biased region" description="Basic and acidic residues" evidence="4">
    <location>
        <begin position="386"/>
        <end position="397"/>
    </location>
</feature>
<organism evidence="5 6">
    <name type="scientific">Phlyctema vagabunda</name>
    <dbReference type="NCBI Taxonomy" id="108571"/>
    <lineage>
        <taxon>Eukaryota</taxon>
        <taxon>Fungi</taxon>
        <taxon>Dikarya</taxon>
        <taxon>Ascomycota</taxon>
        <taxon>Pezizomycotina</taxon>
        <taxon>Leotiomycetes</taxon>
        <taxon>Helotiales</taxon>
        <taxon>Dermateaceae</taxon>
        <taxon>Phlyctema</taxon>
    </lineage>
</organism>
<evidence type="ECO:0008006" key="7">
    <source>
        <dbReference type="Google" id="ProtNLM"/>
    </source>
</evidence>
<reference evidence="5 6" key="1">
    <citation type="submission" date="2024-06" db="EMBL/GenBank/DDBJ databases">
        <title>Complete genome of Phlyctema vagabunda strain 19-DSS-EL-015.</title>
        <authorList>
            <person name="Fiorenzani C."/>
        </authorList>
    </citation>
    <scope>NUCLEOTIDE SEQUENCE [LARGE SCALE GENOMIC DNA]</scope>
    <source>
        <strain evidence="5 6">19-DSS-EL-015</strain>
    </source>
</reference>
<dbReference type="PROSITE" id="PS50088">
    <property type="entry name" value="ANK_REPEAT"/>
    <property type="match status" value="1"/>
</dbReference>
<evidence type="ECO:0000313" key="5">
    <source>
        <dbReference type="EMBL" id="KAL3422704.1"/>
    </source>
</evidence>
<dbReference type="SUPFAM" id="SSF48403">
    <property type="entry name" value="Ankyrin repeat"/>
    <property type="match status" value="1"/>
</dbReference>
<protein>
    <recommendedName>
        <fullName evidence="7">Ankyrin repeat protein</fullName>
    </recommendedName>
</protein>
<evidence type="ECO:0000256" key="1">
    <source>
        <dbReference type="ARBA" id="ARBA00022737"/>
    </source>
</evidence>
<feature type="region of interest" description="Disordered" evidence="4">
    <location>
        <begin position="295"/>
        <end position="397"/>
    </location>
</feature>
<feature type="compositionally biased region" description="Basic and acidic residues" evidence="4">
    <location>
        <begin position="231"/>
        <end position="267"/>
    </location>
</feature>
<dbReference type="Gene3D" id="1.25.40.20">
    <property type="entry name" value="Ankyrin repeat-containing domain"/>
    <property type="match status" value="1"/>
</dbReference>
<dbReference type="PANTHER" id="PTHR24123:SF33">
    <property type="entry name" value="PROTEIN HOS4"/>
    <property type="match status" value="1"/>
</dbReference>
<sequence>MPTGSKEDVPPVLYLAAMSGDLETWELFYFMGCDGHHKRWGTPLGAAIQGRNPEIYGFYLYDDAFEVNSLLSPKHGTALQAACLYNLPDLVDDLIERGADPGGKYDIPLQAAAYRGNFEVVEALLAAAVDIDMMEPGGHYRSALCAAASKGHLGVMKLLIEGTDPADAASRAGGAMAPVMDDREGMERLMHAIDSIEQDKIPGDDEDDNRDNWNSDDELDDAGDDDDSKDDELNADDKDRKPGVDGKVKELGNDGMEVNDKCGEASKDSGLSDPGELNQSDDVHEIAMKMRHLVGAAKRQAARRPPKKRRSSVMAAWNSSLAVPDVIAGPPSRSPVRPVGTGERQMEIRGPPKRPSRLELEELGDEENEGNDFEDDDNELEDDETDRMMMDTDDYRY</sequence>
<feature type="region of interest" description="Disordered" evidence="4">
    <location>
        <begin position="195"/>
        <end position="282"/>
    </location>
</feature>
<evidence type="ECO:0000256" key="3">
    <source>
        <dbReference type="PROSITE-ProRule" id="PRU00023"/>
    </source>
</evidence>
<name>A0ABR4PH95_9HELO</name>
<keyword evidence="6" id="KW-1185">Reference proteome</keyword>
<keyword evidence="1" id="KW-0677">Repeat</keyword>
<dbReference type="InterPro" id="IPR002110">
    <property type="entry name" value="Ankyrin_rpt"/>
</dbReference>
<feature type="compositionally biased region" description="Acidic residues" evidence="4">
    <location>
        <begin position="204"/>
        <end position="230"/>
    </location>
</feature>
<dbReference type="InterPro" id="IPR051165">
    <property type="entry name" value="Multifunctional_ANK_Repeat"/>
</dbReference>
<dbReference type="EMBL" id="JBFCZG010000005">
    <property type="protein sequence ID" value="KAL3422704.1"/>
    <property type="molecule type" value="Genomic_DNA"/>
</dbReference>
<accession>A0ABR4PH95</accession>
<dbReference type="SMART" id="SM00248">
    <property type="entry name" value="ANK"/>
    <property type="match status" value="3"/>
</dbReference>